<reference evidence="1" key="1">
    <citation type="submission" date="2013-07" db="EMBL/GenBank/DDBJ databases">
        <title>The genome of Eucalyptus grandis.</title>
        <authorList>
            <person name="Schmutz J."/>
            <person name="Hayes R."/>
            <person name="Myburg A."/>
            <person name="Tuskan G."/>
            <person name="Grattapaglia D."/>
            <person name="Rokhsar D.S."/>
        </authorList>
    </citation>
    <scope>NUCLEOTIDE SEQUENCE</scope>
    <source>
        <tissue evidence="1">Leaf extractions</tissue>
    </source>
</reference>
<accession>A0A059AHW7</accession>
<organism evidence="1">
    <name type="scientific">Eucalyptus grandis</name>
    <name type="common">Flooded gum</name>
    <dbReference type="NCBI Taxonomy" id="71139"/>
    <lineage>
        <taxon>Eukaryota</taxon>
        <taxon>Viridiplantae</taxon>
        <taxon>Streptophyta</taxon>
        <taxon>Embryophyta</taxon>
        <taxon>Tracheophyta</taxon>
        <taxon>Spermatophyta</taxon>
        <taxon>Magnoliopsida</taxon>
        <taxon>eudicotyledons</taxon>
        <taxon>Gunneridae</taxon>
        <taxon>Pentapetalae</taxon>
        <taxon>rosids</taxon>
        <taxon>malvids</taxon>
        <taxon>Myrtales</taxon>
        <taxon>Myrtaceae</taxon>
        <taxon>Myrtoideae</taxon>
        <taxon>Eucalypteae</taxon>
        <taxon>Eucalyptus</taxon>
    </lineage>
</organism>
<dbReference type="InParanoid" id="A0A059AHW7"/>
<evidence type="ECO:0000313" key="1">
    <source>
        <dbReference type="EMBL" id="KCW53637.1"/>
    </source>
</evidence>
<dbReference type="Gramene" id="KCW53637">
    <property type="protein sequence ID" value="KCW53637"/>
    <property type="gene ID" value="EUGRSUZ_J02900"/>
</dbReference>
<proteinExistence type="predicted"/>
<dbReference type="EMBL" id="KK198762">
    <property type="protein sequence ID" value="KCW53637.1"/>
    <property type="molecule type" value="Genomic_DNA"/>
</dbReference>
<protein>
    <submittedName>
        <fullName evidence="1">Uncharacterized protein</fullName>
    </submittedName>
</protein>
<gene>
    <name evidence="1" type="ORF">EUGRSUZ_J02900</name>
</gene>
<dbReference type="AlphaFoldDB" id="A0A059AHW7"/>
<sequence length="117" mass="12909">MRCRGFGLPGPQLKLSNSGIGLCDPCRLSPNPNGLHRGRMTLGKGLAWVTGSLLRVARPQATLIDGYRGPPKFLQPQTMAINDRFGSSATTCLCRPTIFFLITKVLHKYNSSKRYFV</sequence>
<name>A0A059AHW7_EUCGR</name>